<accession>A0AAE1UFD5</accession>
<comment type="caution">
    <text evidence="1">The sequence shown here is derived from an EMBL/GenBank/DDBJ whole genome shotgun (WGS) entry which is preliminary data.</text>
</comment>
<sequence>MNKYAVVQVKAQSSTELNSYSFSRFRRFVPDRVPFILLQLREKWQCWSLCSKESCETFTLSTVAEGELCGLYQGVSVLMQPQSDSNAIPEEMSEVMTALNLLTVDHTSTYYNMNLGSPATKVVTVPTTTAAPFIIDNKTLNWKYVNRILVHQSSSWRKIRVQRSQ</sequence>
<organism evidence="1 2">
    <name type="scientific">Petrolisthes manimaculis</name>
    <dbReference type="NCBI Taxonomy" id="1843537"/>
    <lineage>
        <taxon>Eukaryota</taxon>
        <taxon>Metazoa</taxon>
        <taxon>Ecdysozoa</taxon>
        <taxon>Arthropoda</taxon>
        <taxon>Crustacea</taxon>
        <taxon>Multicrustacea</taxon>
        <taxon>Malacostraca</taxon>
        <taxon>Eumalacostraca</taxon>
        <taxon>Eucarida</taxon>
        <taxon>Decapoda</taxon>
        <taxon>Pleocyemata</taxon>
        <taxon>Anomura</taxon>
        <taxon>Galatheoidea</taxon>
        <taxon>Porcellanidae</taxon>
        <taxon>Petrolisthes</taxon>
    </lineage>
</organism>
<dbReference type="Proteomes" id="UP001292094">
    <property type="component" value="Unassembled WGS sequence"/>
</dbReference>
<evidence type="ECO:0000313" key="1">
    <source>
        <dbReference type="EMBL" id="KAK4317150.1"/>
    </source>
</evidence>
<gene>
    <name evidence="1" type="ORF">Pmani_011733</name>
</gene>
<name>A0AAE1UFD5_9EUCA</name>
<protein>
    <submittedName>
        <fullName evidence="1">Uncharacterized protein</fullName>
    </submittedName>
</protein>
<proteinExistence type="predicted"/>
<evidence type="ECO:0000313" key="2">
    <source>
        <dbReference type="Proteomes" id="UP001292094"/>
    </source>
</evidence>
<keyword evidence="2" id="KW-1185">Reference proteome</keyword>
<dbReference type="EMBL" id="JAWZYT010000944">
    <property type="protein sequence ID" value="KAK4317150.1"/>
    <property type="molecule type" value="Genomic_DNA"/>
</dbReference>
<dbReference type="AlphaFoldDB" id="A0AAE1UFD5"/>
<reference evidence="1" key="1">
    <citation type="submission" date="2023-11" db="EMBL/GenBank/DDBJ databases">
        <title>Genome assemblies of two species of porcelain crab, Petrolisthes cinctipes and Petrolisthes manimaculis (Anomura: Porcellanidae).</title>
        <authorList>
            <person name="Angst P."/>
        </authorList>
    </citation>
    <scope>NUCLEOTIDE SEQUENCE</scope>
    <source>
        <strain evidence="1">PB745_02</strain>
        <tissue evidence="1">Gill</tissue>
    </source>
</reference>